<proteinExistence type="predicted"/>
<gene>
    <name evidence="1" type="ORF">UFOVP1665_7</name>
</gene>
<accession>A0A6J5T5S2</accession>
<reference evidence="1" key="1">
    <citation type="submission" date="2020-05" db="EMBL/GenBank/DDBJ databases">
        <authorList>
            <person name="Chiriac C."/>
            <person name="Salcher M."/>
            <person name="Ghai R."/>
            <person name="Kavagutti S V."/>
        </authorList>
    </citation>
    <scope>NUCLEOTIDE SEQUENCE</scope>
</reference>
<organism evidence="1">
    <name type="scientific">uncultured Caudovirales phage</name>
    <dbReference type="NCBI Taxonomy" id="2100421"/>
    <lineage>
        <taxon>Viruses</taxon>
        <taxon>Duplodnaviria</taxon>
        <taxon>Heunggongvirae</taxon>
        <taxon>Uroviricota</taxon>
        <taxon>Caudoviricetes</taxon>
        <taxon>Peduoviridae</taxon>
        <taxon>Maltschvirus</taxon>
        <taxon>Maltschvirus maltsch</taxon>
    </lineage>
</organism>
<evidence type="ECO:0000313" key="1">
    <source>
        <dbReference type="EMBL" id="CAB4223125.1"/>
    </source>
</evidence>
<dbReference type="EMBL" id="LR797530">
    <property type="protein sequence ID" value="CAB4223125.1"/>
    <property type="molecule type" value="Genomic_DNA"/>
</dbReference>
<sequence length="220" mass="24591">MSFNLDNYEDVATRIQRFHQLFPVGRIETHIIDFNAEKGFILIEARAFREHEDTLPAAIDFAFESRADSRINQLWYVENCSTSAIGRVLGLLLGSAERPTRENMEKVAEVESNVTRVVPVIEPTIWDVTPTVTQAEAKSAGLSAYEIGRLAAGIDLVRDQLGGTLQAESPICEHGHRILKEGISPKNQKPYHGYTCPEKSRANQCAPIWFNQVDGVWVAP</sequence>
<protein>
    <submittedName>
        <fullName evidence="1">Uncharacterized protein</fullName>
    </submittedName>
</protein>
<name>A0A6J5T5S2_9CAUD</name>